<reference evidence="2" key="1">
    <citation type="submission" date="2022-04" db="EMBL/GenBank/DDBJ databases">
        <title>Carnegiea gigantea Genome sequencing and assembly v2.</title>
        <authorList>
            <person name="Copetti D."/>
            <person name="Sanderson M.J."/>
            <person name="Burquez A."/>
            <person name="Wojciechowski M.F."/>
        </authorList>
    </citation>
    <scope>NUCLEOTIDE SEQUENCE</scope>
    <source>
        <strain evidence="2">SGP5-SGP5p</strain>
        <tissue evidence="2">Aerial part</tissue>
    </source>
</reference>
<organism evidence="2 3">
    <name type="scientific">Carnegiea gigantea</name>
    <dbReference type="NCBI Taxonomy" id="171969"/>
    <lineage>
        <taxon>Eukaryota</taxon>
        <taxon>Viridiplantae</taxon>
        <taxon>Streptophyta</taxon>
        <taxon>Embryophyta</taxon>
        <taxon>Tracheophyta</taxon>
        <taxon>Spermatophyta</taxon>
        <taxon>Magnoliopsida</taxon>
        <taxon>eudicotyledons</taxon>
        <taxon>Gunneridae</taxon>
        <taxon>Pentapetalae</taxon>
        <taxon>Caryophyllales</taxon>
        <taxon>Cactineae</taxon>
        <taxon>Cactaceae</taxon>
        <taxon>Cactoideae</taxon>
        <taxon>Echinocereeae</taxon>
        <taxon>Carnegiea</taxon>
    </lineage>
</organism>
<dbReference type="Pfam" id="PF03372">
    <property type="entry name" value="Exo_endo_phos"/>
    <property type="match status" value="1"/>
</dbReference>
<accession>A0A9Q1JIU0</accession>
<dbReference type="Proteomes" id="UP001153076">
    <property type="component" value="Unassembled WGS sequence"/>
</dbReference>
<dbReference type="Gene3D" id="3.60.10.10">
    <property type="entry name" value="Endonuclease/exonuclease/phosphatase"/>
    <property type="match status" value="1"/>
</dbReference>
<proteinExistence type="predicted"/>
<name>A0A9Q1JIU0_9CARY</name>
<dbReference type="InterPro" id="IPR036691">
    <property type="entry name" value="Endo/exonu/phosph_ase_sf"/>
</dbReference>
<evidence type="ECO:0000259" key="1">
    <source>
        <dbReference type="Pfam" id="PF03372"/>
    </source>
</evidence>
<dbReference type="PANTHER" id="PTHR33710">
    <property type="entry name" value="BNAC02G09200D PROTEIN"/>
    <property type="match status" value="1"/>
</dbReference>
<sequence length="336" mass="39602">MHSYVTRVSTNKKFYITFIYGMNHEHQRQQMWEDLKALSQQMTDVSCILGDFNAVLHKEDRRGGNAIQDTELKEMKDLLEYGELQEMRWNGAYFSWTNKTIWSRIDRALINLHWYETFDFTQNYFPPLSNQKGNSIIELARGELTKLQQKLQEEPESILAIQAEKEARDRYIDILSSSMALMRQQSKIEWISYGDDNTRTFFAKAKHRKLAFYIYQIRDTEGNLVEGFDKVGQAMMTFYKALLREQTTMRYKITQEALLRILKHSKSPGVHKQITSAIITATFYHIWSARNHKILKKQEITAHQTAYLIKDQVRSRILFLGKCSKKYSSHIDSILI</sequence>
<dbReference type="OrthoDB" id="1720282at2759"/>
<dbReference type="PANTHER" id="PTHR33710:SF71">
    <property type="entry name" value="ENDONUCLEASE_EXONUCLEASE_PHOSPHATASE DOMAIN-CONTAINING PROTEIN"/>
    <property type="match status" value="1"/>
</dbReference>
<evidence type="ECO:0000313" key="3">
    <source>
        <dbReference type="Proteomes" id="UP001153076"/>
    </source>
</evidence>
<feature type="domain" description="Endonuclease/exonuclease/phosphatase" evidence="1">
    <location>
        <begin position="20"/>
        <end position="114"/>
    </location>
</feature>
<gene>
    <name evidence="2" type="ORF">Cgig2_025920</name>
</gene>
<dbReference type="EMBL" id="JAKOGI010003337">
    <property type="protein sequence ID" value="KAJ8420573.1"/>
    <property type="molecule type" value="Genomic_DNA"/>
</dbReference>
<dbReference type="GO" id="GO:0003824">
    <property type="term" value="F:catalytic activity"/>
    <property type="evidence" value="ECO:0007669"/>
    <property type="project" value="InterPro"/>
</dbReference>
<dbReference type="SUPFAM" id="SSF56219">
    <property type="entry name" value="DNase I-like"/>
    <property type="match status" value="1"/>
</dbReference>
<comment type="caution">
    <text evidence="2">The sequence shown here is derived from an EMBL/GenBank/DDBJ whole genome shotgun (WGS) entry which is preliminary data.</text>
</comment>
<protein>
    <recommendedName>
        <fullName evidence="1">Endonuclease/exonuclease/phosphatase domain-containing protein</fullName>
    </recommendedName>
</protein>
<keyword evidence="3" id="KW-1185">Reference proteome</keyword>
<dbReference type="InterPro" id="IPR005135">
    <property type="entry name" value="Endo/exonuclease/phosphatase"/>
</dbReference>
<evidence type="ECO:0000313" key="2">
    <source>
        <dbReference type="EMBL" id="KAJ8420573.1"/>
    </source>
</evidence>
<dbReference type="AlphaFoldDB" id="A0A9Q1JIU0"/>